<dbReference type="SMART" id="SM00317">
    <property type="entry name" value="SET"/>
    <property type="match status" value="1"/>
</dbReference>
<dbReference type="GO" id="GO:0005694">
    <property type="term" value="C:chromosome"/>
    <property type="evidence" value="ECO:0007669"/>
    <property type="project" value="UniProtKB-SubCell"/>
</dbReference>
<feature type="domain" description="SET" evidence="10">
    <location>
        <begin position="362"/>
        <end position="493"/>
    </location>
</feature>
<dbReference type="PROSITE" id="PS50280">
    <property type="entry name" value="SET"/>
    <property type="match status" value="1"/>
</dbReference>
<keyword evidence="4" id="KW-0489">Methyltransferase</keyword>
<accession>A0A6G1LI06</accession>
<dbReference type="PANTHER" id="PTHR46223:SF3">
    <property type="entry name" value="HISTONE-LYSINE N-METHYLTRANSFERASE SET-23"/>
    <property type="match status" value="1"/>
</dbReference>
<name>A0A6G1LI06_9PEZI</name>
<sequence length="535" mass="60486">MPTDALATRFGGGAKYRVHARDVAKVLCHRYKDGGEQYLLQWKTPSALPPSEAICSWHPLAELVGALHHVQKYLETVAPGSKQPIARGNFHTNRKRKEPGGDPLPLQLGGLATPSDSMRSSSREGSVLSISSDIVEDDPQVYNGVLQRKAGRITAKKPRHGLTTVKNFDASKLPTKGMLRAATHANNDTALRLIRNVFIDKLKTVNNVMLENRVDNTTPSLEFDFITEYVMRDGTWRVSEEFNAGCGHPCRPNMGQNVGCEYTRQCDCLEYAQVEESRAASSTNPQIQQRYREYLQQKKDGEVPDGAGLPKRFPYHNSRMPEVPQTLVTFYRESRSPIYECNDKCNCGPVCKSRVVQKGRKVPLIIFKTPNRGWGIKCGEDLIKGEFIDTYLGEVITNVEADERELRGGRAKASYLYSLDKFVGDEPDLTEDTCFVVDGQYMGSVTRFMNHSCEPNCRQYTVSYNKHDLRVYDLAFFAYEDILARTELTFDYMDKDEQEEEEVLRKRAAAAMDPDNKDWGHCNCGAKKCRGYLWI</sequence>
<dbReference type="SUPFAM" id="SSF54160">
    <property type="entry name" value="Chromo domain-like"/>
    <property type="match status" value="1"/>
</dbReference>
<feature type="compositionally biased region" description="Low complexity" evidence="9">
    <location>
        <begin position="101"/>
        <end position="124"/>
    </location>
</feature>
<dbReference type="PANTHER" id="PTHR46223">
    <property type="entry name" value="HISTONE-LYSINE N-METHYLTRANSFERASE SUV39H"/>
    <property type="match status" value="1"/>
</dbReference>
<feature type="region of interest" description="Disordered" evidence="9">
    <location>
        <begin position="82"/>
        <end position="124"/>
    </location>
</feature>
<feature type="domain" description="Pre-SET" evidence="11">
    <location>
        <begin position="246"/>
        <end position="359"/>
    </location>
</feature>
<evidence type="ECO:0000256" key="1">
    <source>
        <dbReference type="ARBA" id="ARBA00004286"/>
    </source>
</evidence>
<dbReference type="InterPro" id="IPR003616">
    <property type="entry name" value="Post-SET_dom"/>
</dbReference>
<keyword evidence="8" id="KW-0862">Zinc</keyword>
<evidence type="ECO:0000313" key="13">
    <source>
        <dbReference type="EMBL" id="KAF2771794.1"/>
    </source>
</evidence>
<gene>
    <name evidence="13" type="ORF">EJ03DRAFT_289354</name>
</gene>
<dbReference type="Pfam" id="PF05033">
    <property type="entry name" value="Pre-SET"/>
    <property type="match status" value="1"/>
</dbReference>
<evidence type="ECO:0000256" key="8">
    <source>
        <dbReference type="ARBA" id="ARBA00022833"/>
    </source>
</evidence>
<keyword evidence="6" id="KW-0949">S-adenosyl-L-methionine</keyword>
<dbReference type="Proteomes" id="UP000799436">
    <property type="component" value="Unassembled WGS sequence"/>
</dbReference>
<keyword evidence="3" id="KW-0158">Chromosome</keyword>
<comment type="subcellular location">
    <subcellularLocation>
        <location evidence="1">Chromosome</location>
    </subcellularLocation>
</comment>
<dbReference type="PROSITE" id="PS50867">
    <property type="entry name" value="PRE_SET"/>
    <property type="match status" value="1"/>
</dbReference>
<dbReference type="SUPFAM" id="SSF82199">
    <property type="entry name" value="SET domain"/>
    <property type="match status" value="1"/>
</dbReference>
<evidence type="ECO:0000259" key="10">
    <source>
        <dbReference type="PROSITE" id="PS50280"/>
    </source>
</evidence>
<evidence type="ECO:0000256" key="7">
    <source>
        <dbReference type="ARBA" id="ARBA00022723"/>
    </source>
</evidence>
<dbReference type="InterPro" id="IPR050973">
    <property type="entry name" value="H3K9_Histone-Lys_N-MTase"/>
</dbReference>
<reference evidence="13" key="1">
    <citation type="journal article" date="2020" name="Stud. Mycol.">
        <title>101 Dothideomycetes genomes: a test case for predicting lifestyles and emergence of pathogens.</title>
        <authorList>
            <person name="Haridas S."/>
            <person name="Albert R."/>
            <person name="Binder M."/>
            <person name="Bloem J."/>
            <person name="Labutti K."/>
            <person name="Salamov A."/>
            <person name="Andreopoulos B."/>
            <person name="Baker S."/>
            <person name="Barry K."/>
            <person name="Bills G."/>
            <person name="Bluhm B."/>
            <person name="Cannon C."/>
            <person name="Castanera R."/>
            <person name="Culley D."/>
            <person name="Daum C."/>
            <person name="Ezra D."/>
            <person name="Gonzalez J."/>
            <person name="Henrissat B."/>
            <person name="Kuo A."/>
            <person name="Liang C."/>
            <person name="Lipzen A."/>
            <person name="Lutzoni F."/>
            <person name="Magnuson J."/>
            <person name="Mondo S."/>
            <person name="Nolan M."/>
            <person name="Ohm R."/>
            <person name="Pangilinan J."/>
            <person name="Park H.-J."/>
            <person name="Ramirez L."/>
            <person name="Alfaro M."/>
            <person name="Sun H."/>
            <person name="Tritt A."/>
            <person name="Yoshinaga Y."/>
            <person name="Zwiers L.-H."/>
            <person name="Turgeon B."/>
            <person name="Goodwin S."/>
            <person name="Spatafora J."/>
            <person name="Crous P."/>
            <person name="Grigoriev I."/>
        </authorList>
    </citation>
    <scope>NUCLEOTIDE SEQUENCE</scope>
    <source>
        <strain evidence="13">CBS 116005</strain>
    </source>
</reference>
<dbReference type="AlphaFoldDB" id="A0A6G1LI06"/>
<dbReference type="InterPro" id="IPR007728">
    <property type="entry name" value="Pre-SET_dom"/>
</dbReference>
<evidence type="ECO:0000256" key="6">
    <source>
        <dbReference type="ARBA" id="ARBA00022691"/>
    </source>
</evidence>
<evidence type="ECO:0000256" key="2">
    <source>
        <dbReference type="ARBA" id="ARBA00011353"/>
    </source>
</evidence>
<evidence type="ECO:0000256" key="5">
    <source>
        <dbReference type="ARBA" id="ARBA00022679"/>
    </source>
</evidence>
<dbReference type="InterPro" id="IPR001214">
    <property type="entry name" value="SET_dom"/>
</dbReference>
<evidence type="ECO:0000256" key="3">
    <source>
        <dbReference type="ARBA" id="ARBA00022454"/>
    </source>
</evidence>
<dbReference type="Pfam" id="PF00856">
    <property type="entry name" value="SET"/>
    <property type="match status" value="1"/>
</dbReference>
<dbReference type="PROSITE" id="PS50868">
    <property type="entry name" value="POST_SET"/>
    <property type="match status" value="1"/>
</dbReference>
<dbReference type="InterPro" id="IPR046341">
    <property type="entry name" value="SET_dom_sf"/>
</dbReference>
<evidence type="ECO:0000259" key="12">
    <source>
        <dbReference type="PROSITE" id="PS50868"/>
    </source>
</evidence>
<proteinExistence type="predicted"/>
<dbReference type="GO" id="GO:0008270">
    <property type="term" value="F:zinc ion binding"/>
    <property type="evidence" value="ECO:0007669"/>
    <property type="project" value="InterPro"/>
</dbReference>
<dbReference type="CDD" id="cd00024">
    <property type="entry name" value="CD_CSD"/>
    <property type="match status" value="1"/>
</dbReference>
<evidence type="ECO:0000313" key="14">
    <source>
        <dbReference type="Proteomes" id="UP000799436"/>
    </source>
</evidence>
<dbReference type="GO" id="GO:0032259">
    <property type="term" value="P:methylation"/>
    <property type="evidence" value="ECO:0007669"/>
    <property type="project" value="UniProtKB-KW"/>
</dbReference>
<evidence type="ECO:0000256" key="9">
    <source>
        <dbReference type="SAM" id="MobiDB-lite"/>
    </source>
</evidence>
<organism evidence="13 14">
    <name type="scientific">Teratosphaeria nubilosa</name>
    <dbReference type="NCBI Taxonomy" id="161662"/>
    <lineage>
        <taxon>Eukaryota</taxon>
        <taxon>Fungi</taxon>
        <taxon>Dikarya</taxon>
        <taxon>Ascomycota</taxon>
        <taxon>Pezizomycotina</taxon>
        <taxon>Dothideomycetes</taxon>
        <taxon>Dothideomycetidae</taxon>
        <taxon>Mycosphaerellales</taxon>
        <taxon>Teratosphaeriaceae</taxon>
        <taxon>Teratosphaeria</taxon>
    </lineage>
</organism>
<keyword evidence="7" id="KW-0479">Metal-binding</keyword>
<protein>
    <submittedName>
        <fullName evidence="13">SET domain-containing protein</fullName>
    </submittedName>
</protein>
<dbReference type="GO" id="GO:0005634">
    <property type="term" value="C:nucleus"/>
    <property type="evidence" value="ECO:0007669"/>
    <property type="project" value="InterPro"/>
</dbReference>
<dbReference type="EMBL" id="ML995818">
    <property type="protein sequence ID" value="KAF2771794.1"/>
    <property type="molecule type" value="Genomic_DNA"/>
</dbReference>
<dbReference type="Gene3D" id="2.170.270.10">
    <property type="entry name" value="SET domain"/>
    <property type="match status" value="1"/>
</dbReference>
<dbReference type="InterPro" id="IPR016197">
    <property type="entry name" value="Chromo-like_dom_sf"/>
</dbReference>
<dbReference type="GO" id="GO:0042054">
    <property type="term" value="F:histone methyltransferase activity"/>
    <property type="evidence" value="ECO:0007669"/>
    <property type="project" value="InterPro"/>
</dbReference>
<keyword evidence="14" id="KW-1185">Reference proteome</keyword>
<comment type="subunit">
    <text evidence="2">Component of the NuA4 histone acetyltransferase complex.</text>
</comment>
<feature type="domain" description="Post-SET" evidence="12">
    <location>
        <begin position="522"/>
        <end position="534"/>
    </location>
</feature>
<evidence type="ECO:0000256" key="4">
    <source>
        <dbReference type="ARBA" id="ARBA00022603"/>
    </source>
</evidence>
<keyword evidence="5" id="KW-0808">Transferase</keyword>
<dbReference type="OrthoDB" id="308383at2759"/>
<evidence type="ECO:0000259" key="11">
    <source>
        <dbReference type="PROSITE" id="PS50867"/>
    </source>
</evidence>